<dbReference type="PANTHER" id="PTHR23028">
    <property type="entry name" value="ACETYLTRANSFERASE"/>
    <property type="match status" value="1"/>
</dbReference>
<feature type="transmembrane region" description="Helical" evidence="2">
    <location>
        <begin position="558"/>
        <end position="577"/>
    </location>
</feature>
<keyword evidence="5" id="KW-0808">Transferase</keyword>
<keyword evidence="2" id="KW-0812">Transmembrane</keyword>
<keyword evidence="2" id="KW-0472">Membrane</keyword>
<dbReference type="GO" id="GO:0016747">
    <property type="term" value="F:acyltransferase activity, transferring groups other than amino-acyl groups"/>
    <property type="evidence" value="ECO:0007669"/>
    <property type="project" value="InterPro"/>
</dbReference>
<keyword evidence="6" id="KW-1185">Reference proteome</keyword>
<evidence type="ECO:0000256" key="1">
    <source>
        <dbReference type="SAM" id="MobiDB-lite"/>
    </source>
</evidence>
<feature type="domain" description="Acyltransferase 3" evidence="3">
    <location>
        <begin position="244"/>
        <end position="578"/>
    </location>
</feature>
<keyword evidence="5" id="KW-0012">Acyltransferase</keyword>
<comment type="caution">
    <text evidence="5">The sequence shown here is derived from an EMBL/GenBank/DDBJ whole genome shotgun (WGS) entry which is preliminary data.</text>
</comment>
<evidence type="ECO:0000313" key="6">
    <source>
        <dbReference type="Proteomes" id="UP000477750"/>
    </source>
</evidence>
<dbReference type="EMBL" id="WIAO01000022">
    <property type="protein sequence ID" value="MQM27318.1"/>
    <property type="molecule type" value="Genomic_DNA"/>
</dbReference>
<feature type="transmembrane region" description="Helical" evidence="2">
    <location>
        <begin position="468"/>
        <end position="487"/>
    </location>
</feature>
<proteinExistence type="predicted"/>
<feature type="transmembrane region" description="Helical" evidence="2">
    <location>
        <begin position="598"/>
        <end position="621"/>
    </location>
</feature>
<dbReference type="GO" id="GO:0009103">
    <property type="term" value="P:lipopolysaccharide biosynthetic process"/>
    <property type="evidence" value="ECO:0007669"/>
    <property type="project" value="TreeGrafter"/>
</dbReference>
<feature type="region of interest" description="Disordered" evidence="1">
    <location>
        <begin position="156"/>
        <end position="238"/>
    </location>
</feature>
<dbReference type="InterPro" id="IPR050879">
    <property type="entry name" value="Acyltransferase_3"/>
</dbReference>
<dbReference type="PANTHER" id="PTHR23028:SF53">
    <property type="entry name" value="ACYL_TRANSF_3 DOMAIN-CONTAINING PROTEIN"/>
    <property type="match status" value="1"/>
</dbReference>
<dbReference type="Proteomes" id="UP000477750">
    <property type="component" value="Unassembled WGS sequence"/>
</dbReference>
<feature type="region of interest" description="Disordered" evidence="1">
    <location>
        <begin position="104"/>
        <end position="131"/>
    </location>
</feature>
<feature type="transmembrane region" description="Helical" evidence="2">
    <location>
        <begin position="378"/>
        <end position="395"/>
    </location>
</feature>
<feature type="transmembrane region" description="Helical" evidence="2">
    <location>
        <begin position="308"/>
        <end position="327"/>
    </location>
</feature>
<protein>
    <submittedName>
        <fullName evidence="5">Acyltransferase family protein</fullName>
    </submittedName>
</protein>
<accession>A0A6L5GCF6</accession>
<gene>
    <name evidence="5" type="ORF">GFD30_17320</name>
</gene>
<feature type="transmembrane region" description="Helical" evidence="2">
    <location>
        <begin position="493"/>
        <end position="514"/>
    </location>
</feature>
<feature type="compositionally biased region" description="Low complexity" evidence="1">
    <location>
        <begin position="223"/>
        <end position="238"/>
    </location>
</feature>
<feature type="transmembrane region" description="Helical" evidence="2">
    <location>
        <begin position="438"/>
        <end position="456"/>
    </location>
</feature>
<feature type="transmembrane region" description="Helical" evidence="2">
    <location>
        <begin position="269"/>
        <end position="287"/>
    </location>
</feature>
<feature type="domain" description="SGNH" evidence="4">
    <location>
        <begin position="685"/>
        <end position="900"/>
    </location>
</feature>
<dbReference type="AlphaFoldDB" id="A0A6L5GCF6"/>
<dbReference type="GO" id="GO:0016020">
    <property type="term" value="C:membrane"/>
    <property type="evidence" value="ECO:0007669"/>
    <property type="project" value="TreeGrafter"/>
</dbReference>
<evidence type="ECO:0000256" key="2">
    <source>
        <dbReference type="SAM" id="Phobius"/>
    </source>
</evidence>
<keyword evidence="2" id="KW-1133">Transmembrane helix</keyword>
<dbReference type="Pfam" id="PF01757">
    <property type="entry name" value="Acyl_transf_3"/>
    <property type="match status" value="1"/>
</dbReference>
<evidence type="ECO:0000313" key="5">
    <source>
        <dbReference type="EMBL" id="MQM27318.1"/>
    </source>
</evidence>
<evidence type="ECO:0000259" key="4">
    <source>
        <dbReference type="Pfam" id="PF19040"/>
    </source>
</evidence>
<dbReference type="Pfam" id="PF19040">
    <property type="entry name" value="SGNH"/>
    <property type="match status" value="1"/>
</dbReference>
<evidence type="ECO:0000259" key="3">
    <source>
        <dbReference type="Pfam" id="PF01757"/>
    </source>
</evidence>
<dbReference type="InterPro" id="IPR002656">
    <property type="entry name" value="Acyl_transf_3_dom"/>
</dbReference>
<feature type="compositionally biased region" description="Pro residues" evidence="1">
    <location>
        <begin position="113"/>
        <end position="126"/>
    </location>
</feature>
<name>A0A6L5GCF6_9ACTN</name>
<reference evidence="5 6" key="1">
    <citation type="submission" date="2019-10" db="EMBL/GenBank/DDBJ databases">
        <title>Glycomyces albidus sp. nov., a novel actinomycete isolated from rhizosphere soil of wheat (Triticum aestivum L.).</title>
        <authorList>
            <person name="Qian L."/>
        </authorList>
    </citation>
    <scope>NUCLEOTIDE SEQUENCE [LARGE SCALE GENOMIC DNA]</scope>
    <source>
        <strain evidence="5 6">NEAU-7082</strain>
    </source>
</reference>
<dbReference type="InterPro" id="IPR043968">
    <property type="entry name" value="SGNH"/>
</dbReference>
<feature type="transmembrane region" description="Helical" evidence="2">
    <location>
        <begin position="534"/>
        <end position="552"/>
    </location>
</feature>
<feature type="compositionally biased region" description="Basic residues" evidence="1">
    <location>
        <begin position="196"/>
        <end position="213"/>
    </location>
</feature>
<organism evidence="5 6">
    <name type="scientific">Glycomyces albidus</name>
    <dbReference type="NCBI Taxonomy" id="2656774"/>
    <lineage>
        <taxon>Bacteria</taxon>
        <taxon>Bacillati</taxon>
        <taxon>Actinomycetota</taxon>
        <taxon>Actinomycetes</taxon>
        <taxon>Glycomycetales</taxon>
        <taxon>Glycomycetaceae</taxon>
        <taxon>Glycomyces</taxon>
    </lineage>
</organism>
<feature type="transmembrane region" description="Helical" evidence="2">
    <location>
        <begin position="407"/>
        <end position="426"/>
    </location>
</feature>
<sequence length="909" mass="96851">MSEPRGTLVTGGARRARFLRFHVREPTAPRPCRTRRAPSNRGRLAPPGFSAFTFCRPSPTPAPPLLSHPSGTLEPGALHCARFLQVHIPPAVADRRAVAPARHHRTGGASRCPNPPHSRLRPPPPGRCRTHRALSSRGHFAAPDSSAFTFRSSTATALPHPRTPVGPRALPTPVLQATARDPPPPASAVAPGLLRSMRHPAAPRRTRRQRPPPRRSMSATSTAEPAAEPGRAAAPAGRPARLREIDGLRGLAIAVIAVYHIWFDRVSGGVDIFLLMSGFFITAGFLRSADAGRGIGFLAYAARIVRRIFPPALIVAAATVLMVFLWLPRATWAQQLGDIAASALYYGNWNLAAHSVDYLSSNNGASIVQHYWSLGVQTQFYLAWPVLIGLTLWAARRAGLPPMRTVAAVLALVLTASFAFALWETATNQAFAYFDTRARIWQFAAGGLLALALRPAARAWTQRLTGPVPALLGWSGVAVLVFAGAFLDSTQFPGWAALAPVAGACAVILAATAAPGTGAGRLLNTWPLQRLGTLSYTLYLWHWPILVCYLTATGRDTATLPGGLAVLAAATALAALTHWAVELRLPASGLGQRTARGAFALGAACIALVLAACASMTWYIAHERARLADAATDPVRYPGAAALAEDLDVPEADFAPSTLDAAQDYDPALSGDCNQTMEGTEPIRCDFAGGERVVSGTGEDQAAATVVMYGGSKIWQWLPAVLAAAEARNWHVIAYTKNACIIETGQEALGEARYTSCAAWNDAVVAEIDAIAPDLVFTYGSRVGYEAYETFPDYTDRYEQLLAAGTAVAVIRDTPSPRFDIPMCVDLHGPESSECTVDRDSYYDEGAFAELAVPDGVTKIDLIDYICGPDACAPVVGNVLVYRDDAHLTNTYAATLGPYLEAELAAALA</sequence>